<name>A0A1F6BEB1_9BACT</name>
<dbReference type="AlphaFoldDB" id="A0A1F6BEB1"/>
<dbReference type="STRING" id="1798401.A2363_02185"/>
<organism evidence="1 2">
    <name type="scientific">Candidatus Gottesmanbacteria bacterium RIFOXYB1_FULL_47_11</name>
    <dbReference type="NCBI Taxonomy" id="1798401"/>
    <lineage>
        <taxon>Bacteria</taxon>
        <taxon>Candidatus Gottesmaniibacteriota</taxon>
    </lineage>
</organism>
<gene>
    <name evidence="1" type="ORF">A2363_02185</name>
</gene>
<protein>
    <submittedName>
        <fullName evidence="1">Uncharacterized protein</fullName>
    </submittedName>
</protein>
<comment type="caution">
    <text evidence="1">The sequence shown here is derived from an EMBL/GenBank/DDBJ whole genome shotgun (WGS) entry which is preliminary data.</text>
</comment>
<dbReference type="Proteomes" id="UP000176186">
    <property type="component" value="Unassembled WGS sequence"/>
</dbReference>
<reference evidence="1 2" key="1">
    <citation type="journal article" date="2016" name="Nat. Commun.">
        <title>Thousands of microbial genomes shed light on interconnected biogeochemical processes in an aquifer system.</title>
        <authorList>
            <person name="Anantharaman K."/>
            <person name="Brown C.T."/>
            <person name="Hug L.A."/>
            <person name="Sharon I."/>
            <person name="Castelle C.J."/>
            <person name="Probst A.J."/>
            <person name="Thomas B.C."/>
            <person name="Singh A."/>
            <person name="Wilkins M.J."/>
            <person name="Karaoz U."/>
            <person name="Brodie E.L."/>
            <person name="Williams K.H."/>
            <person name="Hubbard S.S."/>
            <person name="Banfield J.F."/>
        </authorList>
    </citation>
    <scope>NUCLEOTIDE SEQUENCE [LARGE SCALE GENOMIC DNA]</scope>
</reference>
<evidence type="ECO:0000313" key="2">
    <source>
        <dbReference type="Proteomes" id="UP000176186"/>
    </source>
</evidence>
<evidence type="ECO:0000313" key="1">
    <source>
        <dbReference type="EMBL" id="OGG35218.1"/>
    </source>
</evidence>
<sequence>MNNLIETAGKNIIQFGQYDVAKTPILRGSMEMARHKKEMVLRTFAQYHMTIKHLFTLTPQELDVIQQVNEKLQKKRGAHEFIEHMKPHRNEILKIVRHAGDVYLPENRKGIEQLATMMGNAWNLRKEDPNWTPRDGDPRADKVIWGFVKGAEDPKINIDFAVCHGIERITTAYLHRIGVTEYIDHKDWLITAMEDVVALRGLQGKYPEANILHIWQQPRPVGLGWVSQARAQEYRKFIR</sequence>
<accession>A0A1F6BEB1</accession>
<proteinExistence type="predicted"/>
<dbReference type="EMBL" id="MFKE01000016">
    <property type="protein sequence ID" value="OGG35218.1"/>
    <property type="molecule type" value="Genomic_DNA"/>
</dbReference>